<dbReference type="InterPro" id="IPR007219">
    <property type="entry name" value="XnlR_reg_dom"/>
</dbReference>
<dbReference type="PANTHER" id="PTHR47256">
    <property type="entry name" value="ZN(II)2CYS6 TRANSCRIPTION FACTOR (EUROFUNG)-RELATED"/>
    <property type="match status" value="1"/>
</dbReference>
<dbReference type="PROSITE" id="PS50048">
    <property type="entry name" value="ZN2_CY6_FUNGAL_2"/>
    <property type="match status" value="1"/>
</dbReference>
<protein>
    <submittedName>
        <fullName evidence="4">Nitrogen assimilation transcription factor nirA</fullName>
    </submittedName>
</protein>
<reference evidence="4" key="1">
    <citation type="journal article" date="2023" name="Mol. Phylogenet. Evol.">
        <title>Genome-scale phylogeny and comparative genomics of the fungal order Sordariales.</title>
        <authorList>
            <person name="Hensen N."/>
            <person name="Bonometti L."/>
            <person name="Westerberg I."/>
            <person name="Brannstrom I.O."/>
            <person name="Guillou S."/>
            <person name="Cros-Aarteil S."/>
            <person name="Calhoun S."/>
            <person name="Haridas S."/>
            <person name="Kuo A."/>
            <person name="Mondo S."/>
            <person name="Pangilinan J."/>
            <person name="Riley R."/>
            <person name="LaButti K."/>
            <person name="Andreopoulos B."/>
            <person name="Lipzen A."/>
            <person name="Chen C."/>
            <person name="Yan M."/>
            <person name="Daum C."/>
            <person name="Ng V."/>
            <person name="Clum A."/>
            <person name="Steindorff A."/>
            <person name="Ohm R.A."/>
            <person name="Martin F."/>
            <person name="Silar P."/>
            <person name="Natvig D.O."/>
            <person name="Lalanne C."/>
            <person name="Gautier V."/>
            <person name="Ament-Velasquez S.L."/>
            <person name="Kruys A."/>
            <person name="Hutchinson M.I."/>
            <person name="Powell A.J."/>
            <person name="Barry K."/>
            <person name="Miller A.N."/>
            <person name="Grigoriev I.V."/>
            <person name="Debuchy R."/>
            <person name="Gladieux P."/>
            <person name="Hiltunen Thoren M."/>
            <person name="Johannesson H."/>
        </authorList>
    </citation>
    <scope>NUCLEOTIDE SEQUENCE</scope>
    <source>
        <strain evidence="4">PSN324</strain>
    </source>
</reference>
<dbReference type="CDD" id="cd00067">
    <property type="entry name" value="GAL4"/>
    <property type="match status" value="1"/>
</dbReference>
<dbReference type="GO" id="GO:0003677">
    <property type="term" value="F:DNA binding"/>
    <property type="evidence" value="ECO:0007669"/>
    <property type="project" value="InterPro"/>
</dbReference>
<dbReference type="GO" id="GO:0000981">
    <property type="term" value="F:DNA-binding transcription factor activity, RNA polymerase II-specific"/>
    <property type="evidence" value="ECO:0007669"/>
    <property type="project" value="InterPro"/>
</dbReference>
<keyword evidence="1" id="KW-0479">Metal-binding</keyword>
<dbReference type="GO" id="GO:0008270">
    <property type="term" value="F:zinc ion binding"/>
    <property type="evidence" value="ECO:0007669"/>
    <property type="project" value="InterPro"/>
</dbReference>
<evidence type="ECO:0000259" key="3">
    <source>
        <dbReference type="PROSITE" id="PS50048"/>
    </source>
</evidence>
<dbReference type="InterPro" id="IPR036864">
    <property type="entry name" value="Zn2-C6_fun-type_DNA-bd_sf"/>
</dbReference>
<feature type="domain" description="Zn(2)-C6 fungal-type" evidence="3">
    <location>
        <begin position="1"/>
        <end position="32"/>
    </location>
</feature>
<dbReference type="InterPro" id="IPR053187">
    <property type="entry name" value="Notoamide_regulator"/>
</dbReference>
<dbReference type="Pfam" id="PF00172">
    <property type="entry name" value="Zn_clus"/>
    <property type="match status" value="1"/>
</dbReference>
<gene>
    <name evidence="4" type="ORF">QBC42DRAFT_156989</name>
</gene>
<evidence type="ECO:0000256" key="2">
    <source>
        <dbReference type="ARBA" id="ARBA00023242"/>
    </source>
</evidence>
<dbReference type="Gene3D" id="4.10.240.10">
    <property type="entry name" value="Zn(2)-C6 fungal-type DNA-binding domain"/>
    <property type="match status" value="1"/>
</dbReference>
<dbReference type="PANTHER" id="PTHR47256:SF1">
    <property type="entry name" value="ZN(II)2CYS6 TRANSCRIPTION FACTOR (EUROFUNG)"/>
    <property type="match status" value="1"/>
</dbReference>
<comment type="caution">
    <text evidence="4">The sequence shown here is derived from an EMBL/GenBank/DDBJ whole genome shotgun (WGS) entry which is preliminary data.</text>
</comment>
<dbReference type="AlphaFoldDB" id="A0AAV9HHF7"/>
<name>A0AAV9HHF7_9PEZI</name>
<keyword evidence="2" id="KW-0539">Nucleus</keyword>
<sequence>ACAKCQKRKTKCDGHRPQCGACAKRNDTRCEYPVREGAMSRYSDLKETFGCLERENHDLKELLSYIRHRTEREAMEVWRRLRTAEDPLQVLQYFRDADTLLLIPSSSSPANGNQKMHELELDAQARSDIKVRSRPWTIIAGDGLVSCLISSFFKWDSSILLPFIDKDLFLRDMRAGSGRYCSPFLVNSICALRSLMSDIPRGFNRAANIDLCSMFLSEAKKQLDLEAGKVSYTSVQGLFILFVLSCCDGTNRAGSIYRMAAFDMLAKLKLEKTFARLRDSVPEEAEHKRAISKLLWGLYVLECLLSHAFLKPTTLSEPKIPRMIYEGRSDSPNLDVRGLPFSSGSPEPPLVPGATEKAYSIAILYQTIMRYNTHPSLTIGGRADMDKRRDFFSQLGQLQDSLPNRLRYRHNLAPDTLFLNSLINMAAYNIVRPLHPSATIREGYTAQAVILDLCAIDVEILE</sequence>
<evidence type="ECO:0000313" key="5">
    <source>
        <dbReference type="Proteomes" id="UP001321749"/>
    </source>
</evidence>
<feature type="non-terminal residue" evidence="4">
    <location>
        <position position="1"/>
    </location>
</feature>
<dbReference type="GO" id="GO:0006351">
    <property type="term" value="P:DNA-templated transcription"/>
    <property type="evidence" value="ECO:0007669"/>
    <property type="project" value="InterPro"/>
</dbReference>
<dbReference type="Proteomes" id="UP001321749">
    <property type="component" value="Unassembled WGS sequence"/>
</dbReference>
<reference evidence="4" key="2">
    <citation type="submission" date="2023-06" db="EMBL/GenBank/DDBJ databases">
        <authorList>
            <consortium name="Lawrence Berkeley National Laboratory"/>
            <person name="Mondo S.J."/>
            <person name="Hensen N."/>
            <person name="Bonometti L."/>
            <person name="Westerberg I."/>
            <person name="Brannstrom I.O."/>
            <person name="Guillou S."/>
            <person name="Cros-Aarteil S."/>
            <person name="Calhoun S."/>
            <person name="Haridas S."/>
            <person name="Kuo A."/>
            <person name="Pangilinan J."/>
            <person name="Riley R."/>
            <person name="Labutti K."/>
            <person name="Andreopoulos B."/>
            <person name="Lipzen A."/>
            <person name="Chen C."/>
            <person name="Yanf M."/>
            <person name="Daum C."/>
            <person name="Ng V."/>
            <person name="Clum A."/>
            <person name="Steindorff A."/>
            <person name="Ohm R."/>
            <person name="Martin F."/>
            <person name="Silar P."/>
            <person name="Natvig D."/>
            <person name="Lalanne C."/>
            <person name="Gautier V."/>
            <person name="Ament-Velasquez S.L."/>
            <person name="Kruys A."/>
            <person name="Hutchinson M.I."/>
            <person name="Powell A.J."/>
            <person name="Barry K."/>
            <person name="Miller A.N."/>
            <person name="Grigoriev I.V."/>
            <person name="Debuchy R."/>
            <person name="Gladieux P."/>
            <person name="Thoren M.H."/>
            <person name="Johannesson H."/>
        </authorList>
    </citation>
    <scope>NUCLEOTIDE SEQUENCE</scope>
    <source>
        <strain evidence="4">PSN324</strain>
    </source>
</reference>
<dbReference type="Pfam" id="PF04082">
    <property type="entry name" value="Fungal_trans"/>
    <property type="match status" value="1"/>
</dbReference>
<organism evidence="4 5">
    <name type="scientific">Cladorrhinum samala</name>
    <dbReference type="NCBI Taxonomy" id="585594"/>
    <lineage>
        <taxon>Eukaryota</taxon>
        <taxon>Fungi</taxon>
        <taxon>Dikarya</taxon>
        <taxon>Ascomycota</taxon>
        <taxon>Pezizomycotina</taxon>
        <taxon>Sordariomycetes</taxon>
        <taxon>Sordariomycetidae</taxon>
        <taxon>Sordariales</taxon>
        <taxon>Podosporaceae</taxon>
        <taxon>Cladorrhinum</taxon>
    </lineage>
</organism>
<proteinExistence type="predicted"/>
<accession>A0AAV9HHF7</accession>
<dbReference type="CDD" id="cd12148">
    <property type="entry name" value="fungal_TF_MHR"/>
    <property type="match status" value="1"/>
</dbReference>
<evidence type="ECO:0000313" key="4">
    <source>
        <dbReference type="EMBL" id="KAK4459540.1"/>
    </source>
</evidence>
<feature type="non-terminal residue" evidence="4">
    <location>
        <position position="462"/>
    </location>
</feature>
<dbReference type="SMART" id="SM00066">
    <property type="entry name" value="GAL4"/>
    <property type="match status" value="1"/>
</dbReference>
<evidence type="ECO:0000256" key="1">
    <source>
        <dbReference type="ARBA" id="ARBA00022723"/>
    </source>
</evidence>
<dbReference type="SUPFAM" id="SSF57701">
    <property type="entry name" value="Zn2/Cys6 DNA-binding domain"/>
    <property type="match status" value="1"/>
</dbReference>
<dbReference type="InterPro" id="IPR001138">
    <property type="entry name" value="Zn2Cys6_DnaBD"/>
</dbReference>
<dbReference type="EMBL" id="MU865034">
    <property type="protein sequence ID" value="KAK4459540.1"/>
    <property type="molecule type" value="Genomic_DNA"/>
</dbReference>
<dbReference type="PROSITE" id="PS50216">
    <property type="entry name" value="DHHC"/>
    <property type="match status" value="1"/>
</dbReference>
<keyword evidence="5" id="KW-1185">Reference proteome</keyword>